<dbReference type="Gene3D" id="1.10.10.10">
    <property type="entry name" value="Winged helix-like DNA-binding domain superfamily/Winged helix DNA-binding domain"/>
    <property type="match status" value="1"/>
</dbReference>
<proteinExistence type="predicted"/>
<dbReference type="SUPFAM" id="SSF55781">
    <property type="entry name" value="GAF domain-like"/>
    <property type="match status" value="1"/>
</dbReference>
<keyword evidence="2" id="KW-0418">Kinase</keyword>
<evidence type="ECO:0000256" key="3">
    <source>
        <dbReference type="ARBA" id="ARBA00023015"/>
    </source>
</evidence>
<dbReference type="EMBL" id="CP126980">
    <property type="protein sequence ID" value="WIM92561.1"/>
    <property type="molecule type" value="Genomic_DNA"/>
</dbReference>
<gene>
    <name evidence="6" type="ORF">ACTOB_004505</name>
</gene>
<dbReference type="InterPro" id="IPR003018">
    <property type="entry name" value="GAF"/>
</dbReference>
<reference evidence="6 7" key="1">
    <citation type="submission" date="2023-06" db="EMBL/GenBank/DDBJ databases">
        <authorList>
            <person name="Yushchuk O."/>
            <person name="Binda E."/>
            <person name="Ruckert-Reed C."/>
            <person name="Fedorenko V."/>
            <person name="Kalinowski J."/>
            <person name="Marinelli F."/>
        </authorList>
    </citation>
    <scope>NUCLEOTIDE SEQUENCE [LARGE SCALE GENOMIC DNA]</scope>
    <source>
        <strain evidence="6 7">NRRL 3884</strain>
    </source>
</reference>
<keyword evidence="7" id="KW-1185">Reference proteome</keyword>
<dbReference type="InterPro" id="IPR036388">
    <property type="entry name" value="WH-like_DNA-bd_sf"/>
</dbReference>
<dbReference type="PROSITE" id="PS50921">
    <property type="entry name" value="ANTAR"/>
    <property type="match status" value="1"/>
</dbReference>
<evidence type="ECO:0000256" key="1">
    <source>
        <dbReference type="ARBA" id="ARBA00022679"/>
    </source>
</evidence>
<dbReference type="InterPro" id="IPR012074">
    <property type="entry name" value="GAF_ANTAR"/>
</dbReference>
<evidence type="ECO:0000313" key="7">
    <source>
        <dbReference type="Proteomes" id="UP001240150"/>
    </source>
</evidence>
<organism evidence="6 7">
    <name type="scientific">Actinoplanes oblitus</name>
    <dbReference type="NCBI Taxonomy" id="3040509"/>
    <lineage>
        <taxon>Bacteria</taxon>
        <taxon>Bacillati</taxon>
        <taxon>Actinomycetota</taxon>
        <taxon>Actinomycetes</taxon>
        <taxon>Micromonosporales</taxon>
        <taxon>Micromonosporaceae</taxon>
        <taxon>Actinoplanes</taxon>
    </lineage>
</organism>
<evidence type="ECO:0000256" key="4">
    <source>
        <dbReference type="ARBA" id="ARBA00023163"/>
    </source>
</evidence>
<evidence type="ECO:0000256" key="2">
    <source>
        <dbReference type="ARBA" id="ARBA00022777"/>
    </source>
</evidence>
<dbReference type="SMART" id="SM00065">
    <property type="entry name" value="GAF"/>
    <property type="match status" value="1"/>
</dbReference>
<dbReference type="RefSeq" id="WP_284913767.1">
    <property type="nucleotide sequence ID" value="NZ_CP126980.1"/>
</dbReference>
<dbReference type="InterPro" id="IPR005561">
    <property type="entry name" value="ANTAR"/>
</dbReference>
<dbReference type="Gene3D" id="3.30.450.40">
    <property type="match status" value="1"/>
</dbReference>
<protein>
    <submittedName>
        <fullName evidence="6">GAF and ANTAR domain-containing protein</fullName>
    </submittedName>
</protein>
<dbReference type="InterPro" id="IPR011006">
    <property type="entry name" value="CheY-like_superfamily"/>
</dbReference>
<evidence type="ECO:0000259" key="5">
    <source>
        <dbReference type="PROSITE" id="PS50921"/>
    </source>
</evidence>
<feature type="domain" description="ANTAR" evidence="5">
    <location>
        <begin position="170"/>
        <end position="231"/>
    </location>
</feature>
<name>A0ABY8W402_9ACTN</name>
<evidence type="ECO:0000313" key="6">
    <source>
        <dbReference type="EMBL" id="WIM92561.1"/>
    </source>
</evidence>
<dbReference type="Pfam" id="PF03861">
    <property type="entry name" value="ANTAR"/>
    <property type="match status" value="1"/>
</dbReference>
<keyword evidence="3" id="KW-0805">Transcription regulation</keyword>
<dbReference type="SMART" id="SM01012">
    <property type="entry name" value="ANTAR"/>
    <property type="match status" value="1"/>
</dbReference>
<keyword evidence="1" id="KW-0808">Transferase</keyword>
<sequence>MTSVSSERLAAIFVEIADTLVAEFEVLEFLTMLADRAVTLVDAAAVGVLLADQGGELAFLAASDESARLVEVFQVQAQEGPCLEAFRTGRPVVNVDLDTAAGLWPGFAPRAAAAGFRSVHAFPLRLRSDVIGALNVFGTHPGGDVSGTDIPVMQALADIATIGLLQQRTIHRGEVLAGQLQDALDSRVAIEQAKGVVAQARGISVDDAFTAIRAYARNRNLRLAEVARTVVTSRSAIPGLTGPPSGRRR</sequence>
<dbReference type="Pfam" id="PF13185">
    <property type="entry name" value="GAF_2"/>
    <property type="match status" value="1"/>
</dbReference>
<accession>A0ABY8W402</accession>
<dbReference type="Proteomes" id="UP001240150">
    <property type="component" value="Chromosome"/>
</dbReference>
<dbReference type="InterPro" id="IPR029016">
    <property type="entry name" value="GAF-like_dom_sf"/>
</dbReference>
<dbReference type="PIRSF" id="PIRSF036625">
    <property type="entry name" value="GAF_ANTAR"/>
    <property type="match status" value="1"/>
</dbReference>
<keyword evidence="4" id="KW-0804">Transcription</keyword>
<dbReference type="SUPFAM" id="SSF52172">
    <property type="entry name" value="CheY-like"/>
    <property type="match status" value="1"/>
</dbReference>